<keyword evidence="1" id="KW-0808">Transferase</keyword>
<sequence>MRRMIDLAERGLVPDALVRTGIRTLLVRHLEALGAGGPAARRAREEAVLERLAEGPVAVHTAEANAQHYEVPLAFFERILGPRLKYSSGHWPEGVGTLAAAEESMLALTCERAGIEDGMRILDLGCGWGALTLWLGERYPRARVLAVSNSASQRRFIAERAARAGLARVEVVTADVNDFAPPGAFDRVVSVEMFEHVRNQRELLRRVSAWLAPGGQLFLHVFAHRTTPYLFDTADEEAWMARTFFTGGIMPSHGMYERFQEHLALAESWWLPGTHYARTLEAWRVRLDAQRAPIARLLAPHAPGGTARRTVQRWRMFLMACAELFAFAGGGEWGLSHHRFVRR</sequence>
<comment type="caution">
    <text evidence="1">The sequence shown here is derived from an EMBL/GenBank/DDBJ whole genome shotgun (WGS) entry which is preliminary data.</text>
</comment>
<organism evidence="1">
    <name type="scientific">Eiseniibacteriota bacterium</name>
    <dbReference type="NCBI Taxonomy" id="2212470"/>
    <lineage>
        <taxon>Bacteria</taxon>
        <taxon>Candidatus Eiseniibacteriota</taxon>
    </lineage>
</organism>
<dbReference type="GO" id="GO:0032259">
    <property type="term" value="P:methylation"/>
    <property type="evidence" value="ECO:0007669"/>
    <property type="project" value="UniProtKB-KW"/>
</dbReference>
<proteinExistence type="predicted"/>
<dbReference type="Pfam" id="PF02353">
    <property type="entry name" value="CMAS"/>
    <property type="match status" value="1"/>
</dbReference>
<keyword evidence="1" id="KW-0489">Methyltransferase</keyword>
<dbReference type="Gene3D" id="3.40.50.150">
    <property type="entry name" value="Vaccinia Virus protein VP39"/>
    <property type="match status" value="1"/>
</dbReference>
<dbReference type="SUPFAM" id="SSF53335">
    <property type="entry name" value="S-adenosyl-L-methionine-dependent methyltransferases"/>
    <property type="match status" value="1"/>
</dbReference>
<dbReference type="GO" id="GO:0008168">
    <property type="term" value="F:methyltransferase activity"/>
    <property type="evidence" value="ECO:0007669"/>
    <property type="project" value="UniProtKB-KW"/>
</dbReference>
<dbReference type="InterPro" id="IPR029063">
    <property type="entry name" value="SAM-dependent_MTases_sf"/>
</dbReference>
<evidence type="ECO:0000313" key="1">
    <source>
        <dbReference type="EMBL" id="HGZ43194.1"/>
    </source>
</evidence>
<protein>
    <submittedName>
        <fullName evidence="1">Class I SAM-dependent methyltransferase</fullName>
    </submittedName>
</protein>
<reference evidence="1" key="1">
    <citation type="journal article" date="2020" name="mSystems">
        <title>Genome- and Community-Level Interaction Insights into Carbon Utilization and Element Cycling Functions of Hydrothermarchaeota in Hydrothermal Sediment.</title>
        <authorList>
            <person name="Zhou Z."/>
            <person name="Liu Y."/>
            <person name="Xu W."/>
            <person name="Pan J."/>
            <person name="Luo Z.H."/>
            <person name="Li M."/>
        </authorList>
    </citation>
    <scope>NUCLEOTIDE SEQUENCE [LARGE SCALE GENOMIC DNA]</scope>
    <source>
        <strain evidence="1">SpSt-381</strain>
    </source>
</reference>
<dbReference type="PANTHER" id="PTHR43832">
    <property type="match status" value="1"/>
</dbReference>
<dbReference type="PANTHER" id="PTHR43832:SF1">
    <property type="entry name" value="S-ADENOSYL-L-METHIONINE-DEPENDENT METHYLTRANSFERASES SUPERFAMILY PROTEIN"/>
    <property type="match status" value="1"/>
</dbReference>
<gene>
    <name evidence="1" type="ORF">ENR23_07185</name>
</gene>
<dbReference type="FunFam" id="3.40.50.150:FF:000554">
    <property type="entry name" value="Cation-transporting ATPase"/>
    <property type="match status" value="1"/>
</dbReference>
<accession>A0A832I1W0</accession>
<dbReference type="EMBL" id="DSQF01000014">
    <property type="protein sequence ID" value="HGZ43194.1"/>
    <property type="molecule type" value="Genomic_DNA"/>
</dbReference>
<dbReference type="AlphaFoldDB" id="A0A832I1W0"/>
<name>A0A832I1W0_UNCEI</name>
<dbReference type="CDD" id="cd02440">
    <property type="entry name" value="AdoMet_MTases"/>
    <property type="match status" value="1"/>
</dbReference>